<dbReference type="CDD" id="cd09943">
    <property type="entry name" value="SH2_Nck_family"/>
    <property type="match status" value="2"/>
</dbReference>
<dbReference type="GO" id="GO:0009653">
    <property type="term" value="P:anatomical structure morphogenesis"/>
    <property type="evidence" value="ECO:0007669"/>
    <property type="project" value="UniProtKB-ARBA"/>
</dbReference>
<dbReference type="CDD" id="cd11765">
    <property type="entry name" value="SH3_Nck_1"/>
    <property type="match status" value="2"/>
</dbReference>
<dbReference type="GO" id="GO:0035591">
    <property type="term" value="F:signaling adaptor activity"/>
    <property type="evidence" value="ECO:0007669"/>
    <property type="project" value="TreeGrafter"/>
</dbReference>
<dbReference type="Gene3D" id="3.30.505.10">
    <property type="entry name" value="SH2 domain"/>
    <property type="match status" value="2"/>
</dbReference>
<evidence type="ECO:0000256" key="3">
    <source>
        <dbReference type="ARBA" id="ARBA00022999"/>
    </source>
</evidence>
<dbReference type="Pfam" id="PF00017">
    <property type="entry name" value="SH2"/>
    <property type="match status" value="2"/>
</dbReference>
<dbReference type="PRINTS" id="PR00499">
    <property type="entry name" value="P67PHOX"/>
</dbReference>
<keyword evidence="1" id="KW-0728">SH3 domain</keyword>
<dbReference type="Gene3D" id="2.30.30.40">
    <property type="entry name" value="SH3 Domains"/>
    <property type="match status" value="6"/>
</dbReference>
<accession>N6TX94</accession>
<name>N6TX94_DENPD</name>
<dbReference type="EMBL" id="KB741190">
    <property type="protein sequence ID" value="ENN73006.1"/>
    <property type="molecule type" value="Genomic_DNA"/>
</dbReference>
<evidence type="ECO:0000256" key="1">
    <source>
        <dbReference type="ARBA" id="ARBA00022443"/>
    </source>
</evidence>
<dbReference type="InterPro" id="IPR051184">
    <property type="entry name" value="Tyrosine-phos_adapter"/>
</dbReference>
<dbReference type="InterPro" id="IPR000980">
    <property type="entry name" value="SH2"/>
</dbReference>
<gene>
    <name evidence="4" type="ORF">YQE_10341</name>
</gene>
<dbReference type="InterPro" id="IPR036028">
    <property type="entry name" value="SH3-like_dom_sf"/>
</dbReference>
<dbReference type="InterPro" id="IPR036860">
    <property type="entry name" value="SH2_dom_sf"/>
</dbReference>
<dbReference type="GO" id="GO:0048013">
    <property type="term" value="P:ephrin receptor signaling pathway"/>
    <property type="evidence" value="ECO:0007669"/>
    <property type="project" value="TreeGrafter"/>
</dbReference>
<dbReference type="Pfam" id="PF00018">
    <property type="entry name" value="SH3_1"/>
    <property type="match status" value="6"/>
</dbReference>
<dbReference type="SMART" id="SM00252">
    <property type="entry name" value="SH2"/>
    <property type="match status" value="2"/>
</dbReference>
<keyword evidence="3" id="KW-0727">SH2 domain</keyword>
<dbReference type="GO" id="GO:0005737">
    <property type="term" value="C:cytoplasm"/>
    <property type="evidence" value="ECO:0007669"/>
    <property type="project" value="TreeGrafter"/>
</dbReference>
<dbReference type="FunFam" id="3.30.505.10:FF:000027">
    <property type="entry name" value="Cytoplasmic protein nck1"/>
    <property type="match status" value="2"/>
</dbReference>
<proteinExistence type="predicted"/>
<dbReference type="CDD" id="cd11767">
    <property type="entry name" value="SH3_Nck_3"/>
    <property type="match status" value="2"/>
</dbReference>
<feature type="non-terminal residue" evidence="4">
    <location>
        <position position="1"/>
    </location>
</feature>
<dbReference type="PROSITE" id="PS50001">
    <property type="entry name" value="SH2"/>
    <property type="match status" value="2"/>
</dbReference>
<dbReference type="GO" id="GO:0030971">
    <property type="term" value="F:receptor tyrosine kinase binding"/>
    <property type="evidence" value="ECO:0007669"/>
    <property type="project" value="TreeGrafter"/>
</dbReference>
<dbReference type="GO" id="GO:0048468">
    <property type="term" value="P:cell development"/>
    <property type="evidence" value="ECO:0007669"/>
    <property type="project" value="UniProtKB-ARBA"/>
</dbReference>
<dbReference type="CDD" id="cd11766">
    <property type="entry name" value="SH3_Nck_2"/>
    <property type="match status" value="2"/>
</dbReference>
<dbReference type="SUPFAM" id="SSF55550">
    <property type="entry name" value="SH2 domain"/>
    <property type="match status" value="2"/>
</dbReference>
<dbReference type="SUPFAM" id="SSF50044">
    <property type="entry name" value="SH3-domain"/>
    <property type="match status" value="6"/>
</dbReference>
<dbReference type="PANTHER" id="PTHR19969:SF14">
    <property type="entry name" value="DREADLOCKS, ISOFORM B"/>
    <property type="match status" value="1"/>
</dbReference>
<reference evidence="4" key="1">
    <citation type="journal article" date="2013" name="Genome Biol.">
        <title>Draft genome of the mountain pine beetle, Dendroctonus ponderosae Hopkins, a major forest pest.</title>
        <authorList>
            <person name="Keeling C.I."/>
            <person name="Yuen M.M."/>
            <person name="Liao N.Y."/>
            <person name="Docking T.R."/>
            <person name="Chan S.K."/>
            <person name="Taylor G.A."/>
            <person name="Palmquist D.L."/>
            <person name="Jackman S.D."/>
            <person name="Nguyen A."/>
            <person name="Li M."/>
            <person name="Henderson H."/>
            <person name="Janes J.K."/>
            <person name="Zhao Y."/>
            <person name="Pandoh P."/>
            <person name="Moore R."/>
            <person name="Sperling F.A."/>
            <person name="Huber D.P."/>
            <person name="Birol I."/>
            <person name="Jones S.J."/>
            <person name="Bohlmann J."/>
        </authorList>
    </citation>
    <scope>NUCLEOTIDE SEQUENCE</scope>
</reference>
<evidence type="ECO:0000256" key="2">
    <source>
        <dbReference type="ARBA" id="ARBA00022553"/>
    </source>
</evidence>
<protein>
    <submittedName>
        <fullName evidence="4">Uncharacterized protein</fullName>
    </submittedName>
</protein>
<organism evidence="4">
    <name type="scientific">Dendroctonus ponderosae</name>
    <name type="common">Mountain pine beetle</name>
    <dbReference type="NCBI Taxonomy" id="77166"/>
    <lineage>
        <taxon>Eukaryota</taxon>
        <taxon>Metazoa</taxon>
        <taxon>Ecdysozoa</taxon>
        <taxon>Arthropoda</taxon>
        <taxon>Hexapoda</taxon>
        <taxon>Insecta</taxon>
        <taxon>Pterygota</taxon>
        <taxon>Neoptera</taxon>
        <taxon>Endopterygota</taxon>
        <taxon>Coleoptera</taxon>
        <taxon>Polyphaga</taxon>
        <taxon>Cucujiformia</taxon>
        <taxon>Curculionidae</taxon>
        <taxon>Scolytinae</taxon>
        <taxon>Dendroctonus</taxon>
    </lineage>
</organism>
<dbReference type="PRINTS" id="PR00452">
    <property type="entry name" value="SH3DOMAIN"/>
</dbReference>
<dbReference type="PROSITE" id="PS50002">
    <property type="entry name" value="SH3"/>
    <property type="match status" value="6"/>
</dbReference>
<keyword evidence="2" id="KW-0597">Phosphoprotein</keyword>
<dbReference type="FunFam" id="2.30.30.40:FF:000110">
    <property type="entry name" value="Cytoplasmic protein"/>
    <property type="match status" value="2"/>
</dbReference>
<dbReference type="AlphaFoldDB" id="N6TX94"/>
<dbReference type="SMART" id="SM00326">
    <property type="entry name" value="SH3"/>
    <property type="match status" value="6"/>
</dbReference>
<evidence type="ECO:0000313" key="4">
    <source>
        <dbReference type="EMBL" id="ENN73006.1"/>
    </source>
</evidence>
<dbReference type="OrthoDB" id="26539at2759"/>
<sequence length="769" mass="87911">MPDFVLFAGKTSQDDICYVVAKYDYEHQGPQELDLRKNERYVLLDDSKHWWKVQNSRNQAGYVPSNYVKKEKPSLFDSIKKKVQTLKSQRASLVLTHAILAVESPSMARRAAADPSEAIGIAVVKYNYQAQQPDELSLVKGSRILILEKSNDEFSGWWRGQSSNITGWFPSNYTQEEGDLDDTMHTYAMAENVLDIVVALYSFSSTNEQELSFEKGDRLEILDRPPSDPEWYKARNSQGQIGLVPRNYLSELSEYLKRGFQDSGKPERLDSSMVSSQASMIDKPHIIDKPWYYGPITRNACDSLLNQFGHDGDFLIRDSETNVGDYSVSLKAPGRNKHFRVHVEGALYCIGQRKFHTLDQLVDHYQRAPIYTNKQGEKLYLPDFALFAGKTSQDDICYVVAKYDYEHQGPQELDLRKNERYVLLDDSKHWWKVQNSRNQAGYVPSNYVKKEKPSLFDSIKKKVQTLKSQRASLVLTHAILAVESPSMARRAAADPSEAIGIAVVKYNYQAQQPDELSLVKGSRILILEKSNDEFSGWWRGQSSNITGWFPSNYTQEEGDLDDTMHTYAMAENVLDIVVALYSFSSTNEQELSFEKGDRLEILDRPPSDPEWYKARNSQGQIGLVPRNYLSELSEYLKRGFQDSGKPERLDSSMVSSQASMIDKPHIIDKPWYYGPITRNACDSLLNQFGHDGDFLIRDSETNVGDYSVSLKAPGRNKHFRVHVEGALYCIGQRKFHTLDQLVDHYQRAPIYTNKQGEKLYLVRPLPKTK</sequence>
<dbReference type="HOGENOM" id="CLU_363397_0_0_1"/>
<dbReference type="GO" id="GO:0016477">
    <property type="term" value="P:cell migration"/>
    <property type="evidence" value="ECO:0007669"/>
    <property type="project" value="TreeGrafter"/>
</dbReference>
<dbReference type="InterPro" id="IPR001452">
    <property type="entry name" value="SH3_domain"/>
</dbReference>
<dbReference type="PRINTS" id="PR00401">
    <property type="entry name" value="SH2DOMAIN"/>
</dbReference>
<dbReference type="PANTHER" id="PTHR19969">
    <property type="entry name" value="SH2-SH3 ADAPTOR PROTEIN-RELATED"/>
    <property type="match status" value="1"/>
</dbReference>